<feature type="compositionally biased region" description="Low complexity" evidence="9">
    <location>
        <begin position="357"/>
        <end position="374"/>
    </location>
</feature>
<dbReference type="CTD" id="35246"/>
<keyword evidence="11" id="KW-1185">Reference proteome</keyword>
<comment type="subcellular location">
    <subcellularLocation>
        <location evidence="2">Cytoplasm</location>
    </subcellularLocation>
    <subcellularLocation>
        <location evidence="1">Nucleus</location>
    </subcellularLocation>
</comment>
<dbReference type="RefSeq" id="XP_014467501.1">
    <property type="nucleotide sequence ID" value="XM_014612015.1"/>
</dbReference>
<dbReference type="Gene3D" id="1.10.8.10">
    <property type="entry name" value="DNA helicase RuvA subunit, C-terminal domain"/>
    <property type="match status" value="1"/>
</dbReference>
<feature type="compositionally biased region" description="Low complexity" evidence="9">
    <location>
        <begin position="385"/>
        <end position="398"/>
    </location>
</feature>
<reference evidence="12" key="1">
    <citation type="submission" date="2025-08" db="UniProtKB">
        <authorList>
            <consortium name="RefSeq"/>
        </authorList>
    </citation>
    <scope>IDENTIFICATION</scope>
</reference>
<feature type="region of interest" description="Disordered" evidence="9">
    <location>
        <begin position="310"/>
        <end position="468"/>
    </location>
</feature>
<dbReference type="AlphaFoldDB" id="A0A6P3WN94"/>
<dbReference type="Pfam" id="PF00569">
    <property type="entry name" value="ZZ"/>
    <property type="match status" value="1"/>
</dbReference>
<dbReference type="PANTHER" id="PTHR15090:SF0">
    <property type="entry name" value="SEQUESTOSOME-1"/>
    <property type="match status" value="1"/>
</dbReference>
<dbReference type="InterPro" id="IPR009060">
    <property type="entry name" value="UBA-like_sf"/>
</dbReference>
<evidence type="ECO:0000313" key="12">
    <source>
        <dbReference type="RefSeq" id="XP_014467501.1"/>
    </source>
</evidence>
<feature type="compositionally biased region" description="Basic and acidic residues" evidence="9">
    <location>
        <begin position="187"/>
        <end position="196"/>
    </location>
</feature>
<dbReference type="Gene3D" id="3.30.60.90">
    <property type="match status" value="1"/>
</dbReference>
<dbReference type="KEGG" id="dqu:106740709"/>
<evidence type="ECO:0000259" key="10">
    <source>
        <dbReference type="PROSITE" id="PS50135"/>
    </source>
</evidence>
<gene>
    <name evidence="12" type="primary">LOC106740709</name>
</gene>
<feature type="region of interest" description="Disordered" evidence="9">
    <location>
        <begin position="249"/>
        <end position="277"/>
    </location>
</feature>
<organism evidence="11 12">
    <name type="scientific">Dinoponera quadriceps</name>
    <name type="common">South American ant</name>
    <dbReference type="NCBI Taxonomy" id="609295"/>
    <lineage>
        <taxon>Eukaryota</taxon>
        <taxon>Metazoa</taxon>
        <taxon>Ecdysozoa</taxon>
        <taxon>Arthropoda</taxon>
        <taxon>Hexapoda</taxon>
        <taxon>Insecta</taxon>
        <taxon>Pterygota</taxon>
        <taxon>Neoptera</taxon>
        <taxon>Endopterygota</taxon>
        <taxon>Hymenoptera</taxon>
        <taxon>Apocrita</taxon>
        <taxon>Aculeata</taxon>
        <taxon>Formicoidea</taxon>
        <taxon>Formicidae</taxon>
        <taxon>Ponerinae</taxon>
        <taxon>Ponerini</taxon>
        <taxon>Dinoponera</taxon>
    </lineage>
</organism>
<dbReference type="CDD" id="cd02340">
    <property type="entry name" value="ZZ_NBR1_like"/>
    <property type="match status" value="1"/>
</dbReference>
<keyword evidence="3" id="KW-0963">Cytoplasm</keyword>
<dbReference type="GO" id="GO:0044753">
    <property type="term" value="C:amphisome"/>
    <property type="evidence" value="ECO:0007669"/>
    <property type="project" value="TreeGrafter"/>
</dbReference>
<feature type="compositionally biased region" description="Gly residues" evidence="9">
    <location>
        <begin position="201"/>
        <end position="213"/>
    </location>
</feature>
<dbReference type="InterPro" id="IPR000433">
    <property type="entry name" value="Znf_ZZ"/>
</dbReference>
<keyword evidence="5 8" id="KW-0863">Zinc-finger</keyword>
<dbReference type="SMART" id="SM00291">
    <property type="entry name" value="ZnF_ZZ"/>
    <property type="match status" value="1"/>
</dbReference>
<dbReference type="GO" id="GO:0000423">
    <property type="term" value="P:mitophagy"/>
    <property type="evidence" value="ECO:0007669"/>
    <property type="project" value="TreeGrafter"/>
</dbReference>
<feature type="region of interest" description="Disordered" evidence="9">
    <location>
        <begin position="177"/>
        <end position="213"/>
    </location>
</feature>
<sequence length="520" mass="57579">MNNKLSFKVYLLNEELNKRKEVRRFCLDIGVARNFVCLREKLQAIFPELHEKNFTVTWKDDEDTIVISTSEELEIALDEMNKHEMVNKLYVVLQSEKGDMPNLRTDKKLHPGVICDVCENTIRGFRFKCMQCPDYDLCTSCMTIGYHPEHFMVRMTEPVEWSSYHGRRLAHHMRKFMKKASSGTTSHNDKDDETRRCSFKAGGGSGSSRRGGGCPGLNVTGGKVHFDPTYVNSLADFVKNVCLPSEESCYEQPKRSKEHQREPSTEAATEATEDTQQTNSFTQLLKLFEQNVSHISQFLDPLGINIVVTSDNENPTSKQPAAKTTTPPTTESGAPSQPDISAKFPGEGKKLRDDNLTESAMTAAKAAATSPMETENLAATTNDVSSSSSSSSSSTTSSPQVTQKVGFREQVVDEPEWTVVGHETPDISRAPSISSHGNGTVPKQSAPSAPPAKPEAESAPIYPPLPTAQEFYHRDPKIQHAVEAMMSMGFTNQGGWLTQLLVSKDGDIIKALDVLQPVRR</sequence>
<dbReference type="PROSITE" id="PS50135">
    <property type="entry name" value="ZF_ZZ_2"/>
    <property type="match status" value="1"/>
</dbReference>
<proteinExistence type="predicted"/>
<dbReference type="InterPro" id="IPR043145">
    <property type="entry name" value="Znf_ZZ_sf"/>
</dbReference>
<dbReference type="GO" id="GO:0005080">
    <property type="term" value="F:protein kinase C binding"/>
    <property type="evidence" value="ECO:0007669"/>
    <property type="project" value="TreeGrafter"/>
</dbReference>
<evidence type="ECO:0000256" key="5">
    <source>
        <dbReference type="ARBA" id="ARBA00022771"/>
    </source>
</evidence>
<dbReference type="PROSITE" id="PS01357">
    <property type="entry name" value="ZF_ZZ_1"/>
    <property type="match status" value="1"/>
</dbReference>
<evidence type="ECO:0000256" key="3">
    <source>
        <dbReference type="ARBA" id="ARBA00022490"/>
    </source>
</evidence>
<feature type="compositionally biased region" description="Basic and acidic residues" evidence="9">
    <location>
        <begin position="346"/>
        <end position="355"/>
    </location>
</feature>
<dbReference type="GO" id="GO:0007032">
    <property type="term" value="P:endosome organization"/>
    <property type="evidence" value="ECO:0007669"/>
    <property type="project" value="TreeGrafter"/>
</dbReference>
<evidence type="ECO:0000256" key="2">
    <source>
        <dbReference type="ARBA" id="ARBA00004496"/>
    </source>
</evidence>
<dbReference type="PANTHER" id="PTHR15090">
    <property type="entry name" value="SEQUESTOSOME 1-RELATED"/>
    <property type="match status" value="1"/>
</dbReference>
<evidence type="ECO:0000256" key="8">
    <source>
        <dbReference type="PROSITE-ProRule" id="PRU00228"/>
    </source>
</evidence>
<dbReference type="CDD" id="cd14320">
    <property type="entry name" value="UBA_SQSTM"/>
    <property type="match status" value="1"/>
</dbReference>
<dbReference type="OrthoDB" id="441278at2759"/>
<feature type="domain" description="ZZ-type" evidence="10">
    <location>
        <begin position="110"/>
        <end position="160"/>
    </location>
</feature>
<dbReference type="GO" id="GO:0008270">
    <property type="term" value="F:zinc ion binding"/>
    <property type="evidence" value="ECO:0007669"/>
    <property type="project" value="UniProtKB-KW"/>
</dbReference>
<dbReference type="GO" id="GO:0035973">
    <property type="term" value="P:aggrephagy"/>
    <property type="evidence" value="ECO:0007669"/>
    <property type="project" value="TreeGrafter"/>
</dbReference>
<evidence type="ECO:0000256" key="4">
    <source>
        <dbReference type="ARBA" id="ARBA00022723"/>
    </source>
</evidence>
<dbReference type="Proteomes" id="UP000515204">
    <property type="component" value="Unplaced"/>
</dbReference>
<feature type="compositionally biased region" description="Basic and acidic residues" evidence="9">
    <location>
        <begin position="252"/>
        <end position="264"/>
    </location>
</feature>
<evidence type="ECO:0000256" key="6">
    <source>
        <dbReference type="ARBA" id="ARBA00022833"/>
    </source>
</evidence>
<keyword evidence="6" id="KW-0862">Zinc</keyword>
<evidence type="ECO:0000256" key="9">
    <source>
        <dbReference type="SAM" id="MobiDB-lite"/>
    </source>
</evidence>
<dbReference type="GeneID" id="106740709"/>
<evidence type="ECO:0000256" key="7">
    <source>
        <dbReference type="ARBA" id="ARBA00023242"/>
    </source>
</evidence>
<name>A0A6P3WN94_DINQU</name>
<evidence type="ECO:0000313" key="11">
    <source>
        <dbReference type="Proteomes" id="UP000515204"/>
    </source>
</evidence>
<dbReference type="Pfam" id="PF16577">
    <property type="entry name" value="UBA_5"/>
    <property type="match status" value="1"/>
</dbReference>
<keyword evidence="4" id="KW-0479">Metal-binding</keyword>
<accession>A0A6P3WN94</accession>
<dbReference type="FunFam" id="1.10.8.10:FF:000034">
    <property type="entry name" value="Sequestosome 1"/>
    <property type="match status" value="1"/>
</dbReference>
<evidence type="ECO:0000256" key="1">
    <source>
        <dbReference type="ARBA" id="ARBA00004123"/>
    </source>
</evidence>
<dbReference type="GO" id="GO:0070530">
    <property type="term" value="F:K63-linked polyubiquitin modification-dependent protein binding"/>
    <property type="evidence" value="ECO:0007669"/>
    <property type="project" value="TreeGrafter"/>
</dbReference>
<dbReference type="Gene3D" id="3.10.20.90">
    <property type="entry name" value="Phosphatidylinositol 3-kinase Catalytic Subunit, Chain A, domain 1"/>
    <property type="match status" value="1"/>
</dbReference>
<protein>
    <submittedName>
        <fullName evidence="12">Sequestosome-1</fullName>
    </submittedName>
</protein>
<dbReference type="GO" id="GO:0005634">
    <property type="term" value="C:nucleus"/>
    <property type="evidence" value="ECO:0007669"/>
    <property type="project" value="UniProtKB-SubCell"/>
</dbReference>
<dbReference type="InterPro" id="IPR052260">
    <property type="entry name" value="Autophagy_Rcpt_SigReg"/>
</dbReference>
<dbReference type="SUPFAM" id="SSF46934">
    <property type="entry name" value="UBA-like"/>
    <property type="match status" value="1"/>
</dbReference>
<keyword evidence="7" id="KW-0539">Nucleus</keyword>
<dbReference type="SUPFAM" id="SSF54277">
    <property type="entry name" value="CAD &amp; PB1 domains"/>
    <property type="match status" value="1"/>
</dbReference>
<feature type="compositionally biased region" description="Low complexity" evidence="9">
    <location>
        <begin position="315"/>
        <end position="336"/>
    </location>
</feature>
<dbReference type="GO" id="GO:0016235">
    <property type="term" value="C:aggresome"/>
    <property type="evidence" value="ECO:0007669"/>
    <property type="project" value="TreeGrafter"/>
</dbReference>
<dbReference type="InterPro" id="IPR033741">
    <property type="entry name" value="SQSTM_UBA"/>
</dbReference>
<dbReference type="SUPFAM" id="SSF57850">
    <property type="entry name" value="RING/U-box"/>
    <property type="match status" value="1"/>
</dbReference>